<keyword evidence="2" id="KW-1185">Reference proteome</keyword>
<accession>A0A9X2G9Q1</accession>
<dbReference type="EMBL" id="JAMZEB010000001">
    <property type="protein sequence ID" value="MCP2353660.1"/>
    <property type="molecule type" value="Genomic_DNA"/>
</dbReference>
<evidence type="ECO:0000313" key="2">
    <source>
        <dbReference type="Proteomes" id="UP001139648"/>
    </source>
</evidence>
<proteinExistence type="predicted"/>
<dbReference type="AlphaFoldDB" id="A0A9X2G9Q1"/>
<comment type="caution">
    <text evidence="1">The sequence shown here is derived from an EMBL/GenBank/DDBJ whole genome shotgun (WGS) entry which is preliminary data.</text>
</comment>
<dbReference type="RefSeq" id="WP_253740187.1">
    <property type="nucleotide sequence ID" value="NZ_JAMZEB010000001.1"/>
</dbReference>
<dbReference type="Proteomes" id="UP001139648">
    <property type="component" value="Unassembled WGS sequence"/>
</dbReference>
<protein>
    <submittedName>
        <fullName evidence="1">Uncharacterized protein</fullName>
    </submittedName>
</protein>
<gene>
    <name evidence="1" type="ORF">HD597_000680</name>
</gene>
<evidence type="ECO:0000313" key="1">
    <source>
        <dbReference type="EMBL" id="MCP2353660.1"/>
    </source>
</evidence>
<organism evidence="1 2">
    <name type="scientific">Nonomuraea thailandensis</name>
    <dbReference type="NCBI Taxonomy" id="1188745"/>
    <lineage>
        <taxon>Bacteria</taxon>
        <taxon>Bacillati</taxon>
        <taxon>Actinomycetota</taxon>
        <taxon>Actinomycetes</taxon>
        <taxon>Streptosporangiales</taxon>
        <taxon>Streptosporangiaceae</taxon>
        <taxon>Nonomuraea</taxon>
    </lineage>
</organism>
<name>A0A9X2G9Q1_9ACTN</name>
<sequence length="60" mass="6656">MTFTISGLDITETSVVNGTTRTRTNTGAHLRDIDGYLNERAIDLTGEGYHEDLPTTRDRS</sequence>
<reference evidence="1" key="1">
    <citation type="submission" date="2022-06" db="EMBL/GenBank/DDBJ databases">
        <title>Sequencing the genomes of 1000 actinobacteria strains.</title>
        <authorList>
            <person name="Klenk H.-P."/>
        </authorList>
    </citation>
    <scope>NUCLEOTIDE SEQUENCE</scope>
    <source>
        <strain evidence="1">DSM 46694</strain>
    </source>
</reference>